<keyword evidence="4" id="KW-0804">Transcription</keyword>
<reference evidence="6 7" key="1">
    <citation type="submission" date="2020-03" db="EMBL/GenBank/DDBJ databases">
        <authorList>
            <person name="Zhu W."/>
        </authorList>
    </citation>
    <scope>NUCLEOTIDE SEQUENCE [LARGE SCALE GENOMIC DNA]</scope>
    <source>
        <strain evidence="6 7">185</strain>
    </source>
</reference>
<dbReference type="NCBIfam" id="NF033788">
    <property type="entry name" value="HTH_metalloreg"/>
    <property type="match status" value="1"/>
</dbReference>
<dbReference type="InterPro" id="IPR036390">
    <property type="entry name" value="WH_DNA-bd_sf"/>
</dbReference>
<organism evidence="6 7">
    <name type="scientific">Acinetobacter lanii</name>
    <dbReference type="NCBI Taxonomy" id="2715163"/>
    <lineage>
        <taxon>Bacteria</taxon>
        <taxon>Pseudomonadati</taxon>
        <taxon>Pseudomonadota</taxon>
        <taxon>Gammaproteobacteria</taxon>
        <taxon>Moraxellales</taxon>
        <taxon>Moraxellaceae</taxon>
        <taxon>Acinetobacter</taxon>
    </lineage>
</organism>
<keyword evidence="2" id="KW-0805">Transcription regulation</keyword>
<dbReference type="PRINTS" id="PR00778">
    <property type="entry name" value="HTHARSR"/>
</dbReference>
<dbReference type="EMBL" id="CP049916">
    <property type="protein sequence ID" value="QIO10415.1"/>
    <property type="molecule type" value="Genomic_DNA"/>
</dbReference>
<gene>
    <name evidence="6" type="ORF">G8D99_10565</name>
</gene>
<dbReference type="PANTHER" id="PTHR33154">
    <property type="entry name" value="TRANSCRIPTIONAL REGULATOR, ARSR FAMILY"/>
    <property type="match status" value="1"/>
</dbReference>
<keyword evidence="7" id="KW-1185">Reference proteome</keyword>
<evidence type="ECO:0000313" key="7">
    <source>
        <dbReference type="Proteomes" id="UP000501939"/>
    </source>
</evidence>
<dbReference type="Gene3D" id="1.10.10.10">
    <property type="entry name" value="Winged helix-like DNA-binding domain superfamily/Winged helix DNA-binding domain"/>
    <property type="match status" value="1"/>
</dbReference>
<evidence type="ECO:0000259" key="5">
    <source>
        <dbReference type="PROSITE" id="PS50987"/>
    </source>
</evidence>
<evidence type="ECO:0000256" key="2">
    <source>
        <dbReference type="ARBA" id="ARBA00023015"/>
    </source>
</evidence>
<dbReference type="KEGG" id="alj:G8D99_10565"/>
<dbReference type="CDD" id="cd00090">
    <property type="entry name" value="HTH_ARSR"/>
    <property type="match status" value="1"/>
</dbReference>
<dbReference type="Proteomes" id="UP000501939">
    <property type="component" value="Chromosome"/>
</dbReference>
<keyword evidence="3" id="KW-0238">DNA-binding</keyword>
<protein>
    <submittedName>
        <fullName evidence="6">Metalloregulator ArsR/SmtB family transcription factor</fullName>
    </submittedName>
</protein>
<keyword evidence="1" id="KW-0059">Arsenical resistance</keyword>
<evidence type="ECO:0000256" key="4">
    <source>
        <dbReference type="ARBA" id="ARBA00023163"/>
    </source>
</evidence>
<dbReference type="NCBIfam" id="NF007528">
    <property type="entry name" value="PRK10141.1"/>
    <property type="match status" value="1"/>
</dbReference>
<dbReference type="InterPro" id="IPR001845">
    <property type="entry name" value="HTH_ArsR_DNA-bd_dom"/>
</dbReference>
<dbReference type="InterPro" id="IPR011991">
    <property type="entry name" value="ArsR-like_HTH"/>
</dbReference>
<dbReference type="PANTHER" id="PTHR33154:SF18">
    <property type="entry name" value="ARSENICAL RESISTANCE OPERON REPRESSOR"/>
    <property type="match status" value="1"/>
</dbReference>
<name>A0A6G8S893_9GAMM</name>
<dbReference type="SUPFAM" id="SSF46785">
    <property type="entry name" value="Winged helix' DNA-binding domain"/>
    <property type="match status" value="1"/>
</dbReference>
<evidence type="ECO:0000313" key="6">
    <source>
        <dbReference type="EMBL" id="QIO10415.1"/>
    </source>
</evidence>
<evidence type="ECO:0000256" key="3">
    <source>
        <dbReference type="ARBA" id="ARBA00023125"/>
    </source>
</evidence>
<dbReference type="AlphaFoldDB" id="A0A6G8S893"/>
<feature type="domain" description="HTH arsR-type" evidence="5">
    <location>
        <begin position="1"/>
        <end position="89"/>
    </location>
</feature>
<dbReference type="SMART" id="SM00418">
    <property type="entry name" value="HTH_ARSR"/>
    <property type="match status" value="1"/>
</dbReference>
<dbReference type="InterPro" id="IPR051081">
    <property type="entry name" value="HTH_MetalResp_TranReg"/>
</dbReference>
<dbReference type="GO" id="GO:0046685">
    <property type="term" value="P:response to arsenic-containing substance"/>
    <property type="evidence" value="ECO:0007669"/>
    <property type="project" value="UniProtKB-KW"/>
</dbReference>
<dbReference type="GO" id="GO:0003700">
    <property type="term" value="F:DNA-binding transcription factor activity"/>
    <property type="evidence" value="ECO:0007669"/>
    <property type="project" value="InterPro"/>
</dbReference>
<dbReference type="InterPro" id="IPR036388">
    <property type="entry name" value="WH-like_DNA-bd_sf"/>
</dbReference>
<accession>A0A6G8S893</accession>
<dbReference type="PROSITE" id="PS50987">
    <property type="entry name" value="HTH_ARSR_2"/>
    <property type="match status" value="1"/>
</dbReference>
<sequence>MNQVDFFKCLSDQTRLDLLMLVLKKTECCVCEFTEILALSQPKISRHLALLRSHKILQDRRQGQWVYYRLHDQLPAWCLAVLTQTLQTHEGLRNLEISNYKTNTCCE</sequence>
<evidence type="ECO:0000256" key="1">
    <source>
        <dbReference type="ARBA" id="ARBA00022849"/>
    </source>
</evidence>
<dbReference type="GO" id="GO:0003677">
    <property type="term" value="F:DNA binding"/>
    <property type="evidence" value="ECO:0007669"/>
    <property type="project" value="UniProtKB-KW"/>
</dbReference>
<dbReference type="Pfam" id="PF01022">
    <property type="entry name" value="HTH_5"/>
    <property type="match status" value="1"/>
</dbReference>
<proteinExistence type="predicted"/>